<sequence length="420" mass="43625">MTPPQRRPAGDSPAGRVCLITGGTSGLGRPLARALAGAGAHVHVGVGDHSAPDPERSPGDPDQASQDTSITFTDVDVTDRAALEAWIAAVHAEHGRIDVLIHNTVRMHGAADAEGMTVEQAQSAMRAGYDALVCSVRAVLPLMRSAGGGQIVAVALGEGRMSGEGAAASCAAVKAAVEAYTETLRSELAGSGSGIGVTLVRPGTAGKGFRMPRIADFLPPASPEEAADAVVHAIRHRRPSVDVPGSLTLFHRGLKAAAAGVAKGEGLALRAIKKADANACFLRAMSTIAPSVDRAAHRLTGGRVLVMPALLPSLMLTTTGSVSGRPRQVPLLCHPEADGSYLIVASNSGKPHHPAWSRNLLATPQAAVTRFGRTVKVTATLLDGSERTAAWNHMVKFWPPYEGYARSSGRNLRIFRLVPA</sequence>
<feature type="compositionally biased region" description="Basic and acidic residues" evidence="3">
    <location>
        <begin position="50"/>
        <end position="59"/>
    </location>
</feature>
<accession>A0A6M8PS20</accession>
<name>A0A6M8PS20_STRLT</name>
<dbReference type="Pfam" id="PF00106">
    <property type="entry name" value="adh_short"/>
    <property type="match status" value="1"/>
</dbReference>
<dbReference type="GO" id="GO:0016020">
    <property type="term" value="C:membrane"/>
    <property type="evidence" value="ECO:0007669"/>
    <property type="project" value="TreeGrafter"/>
</dbReference>
<feature type="region of interest" description="Disordered" evidence="3">
    <location>
        <begin position="44"/>
        <end position="68"/>
    </location>
</feature>
<proteinExistence type="inferred from homology"/>
<dbReference type="PANTHER" id="PTHR44196">
    <property type="entry name" value="DEHYDROGENASE/REDUCTASE SDR FAMILY MEMBER 7B"/>
    <property type="match status" value="1"/>
</dbReference>
<gene>
    <name evidence="4" type="primary">jaw1</name>
</gene>
<keyword evidence="2" id="KW-0560">Oxidoreductase</keyword>
<evidence type="ECO:0000256" key="1">
    <source>
        <dbReference type="ARBA" id="ARBA00006484"/>
    </source>
</evidence>
<dbReference type="InterPro" id="IPR002347">
    <property type="entry name" value="SDR_fam"/>
</dbReference>
<evidence type="ECO:0000256" key="3">
    <source>
        <dbReference type="SAM" id="MobiDB-lite"/>
    </source>
</evidence>
<protein>
    <submittedName>
        <fullName evidence="4">Jaw1</fullName>
    </submittedName>
</protein>
<dbReference type="InterPro" id="IPR012349">
    <property type="entry name" value="Split_barrel_FMN-bd"/>
</dbReference>
<dbReference type="SUPFAM" id="SSF51735">
    <property type="entry name" value="NAD(P)-binding Rossmann-fold domains"/>
    <property type="match status" value="1"/>
</dbReference>
<dbReference type="Gene3D" id="3.40.50.720">
    <property type="entry name" value="NAD(P)-binding Rossmann-like Domain"/>
    <property type="match status" value="1"/>
</dbReference>
<dbReference type="NCBIfam" id="TIGR00026">
    <property type="entry name" value="hi_GC_TIGR00026"/>
    <property type="match status" value="1"/>
</dbReference>
<evidence type="ECO:0000256" key="2">
    <source>
        <dbReference type="ARBA" id="ARBA00023002"/>
    </source>
</evidence>
<dbReference type="PRINTS" id="PR00081">
    <property type="entry name" value="GDHRDH"/>
</dbReference>
<dbReference type="GO" id="GO:0016491">
    <property type="term" value="F:oxidoreductase activity"/>
    <property type="evidence" value="ECO:0007669"/>
    <property type="project" value="UniProtKB-KW"/>
</dbReference>
<dbReference type="Gene3D" id="2.30.110.10">
    <property type="entry name" value="Electron Transport, Fmn-binding Protein, Chain A"/>
    <property type="match status" value="1"/>
</dbReference>
<dbReference type="SUPFAM" id="SSF50475">
    <property type="entry name" value="FMN-binding split barrel"/>
    <property type="match status" value="1"/>
</dbReference>
<evidence type="ECO:0000313" key="4">
    <source>
        <dbReference type="EMBL" id="QKG86580.1"/>
    </source>
</evidence>
<comment type="similarity">
    <text evidence="1">Belongs to the short-chain dehydrogenases/reductases (SDR) family.</text>
</comment>
<dbReference type="InterPro" id="IPR004378">
    <property type="entry name" value="F420H2_quin_Rdtase"/>
</dbReference>
<dbReference type="InterPro" id="IPR036291">
    <property type="entry name" value="NAD(P)-bd_dom_sf"/>
</dbReference>
<reference evidence="4" key="1">
    <citation type="submission" date="2020-05" db="EMBL/GenBank/DDBJ databases">
        <title>Jawsamycin exhibits in vivo antifungal properties by selectively and potently inhibiting Spt14/Gpi3 mediated GPI biosynthesis.</title>
        <authorList>
            <person name="Fu Y."/>
            <person name="Estoppey D."/>
            <person name="Roggo S."/>
            <person name="Pistorius D."/>
            <person name="Fuchs F."/>
            <person name="Studer C."/>
            <person name="Ibrahim A.G."/>
            <person name="Aust T."/>
            <person name="Grandjean F."/>
            <person name="Mihalic M."/>
            <person name="Memmert K."/>
            <person name="Prindle V."/>
            <person name="Richard E."/>
            <person name="Riedl R."/>
            <person name="Schuierer S."/>
            <person name="Weber E."/>
            <person name="Hunziker J."/>
            <person name="Petersen F."/>
            <person name="Tao J."/>
            <person name="Hoepfner D."/>
        </authorList>
    </citation>
    <scope>NUCLEOTIDE SEQUENCE</scope>
    <source>
        <strain evidence="4">WU-T-5946</strain>
    </source>
</reference>
<dbReference type="EMBL" id="MT553334">
    <property type="protein sequence ID" value="QKG86580.1"/>
    <property type="molecule type" value="Genomic_DNA"/>
</dbReference>
<dbReference type="Pfam" id="PF04075">
    <property type="entry name" value="F420H2_quin_red"/>
    <property type="match status" value="1"/>
</dbReference>
<dbReference type="AlphaFoldDB" id="A0A6M8PS20"/>
<dbReference type="PANTHER" id="PTHR44196:SF1">
    <property type="entry name" value="DEHYDROGENASE_REDUCTASE SDR FAMILY MEMBER 7B"/>
    <property type="match status" value="1"/>
</dbReference>
<organism evidence="4">
    <name type="scientific">Streptomyces luteoverticillatus</name>
    <name type="common">Streptoverticillium luteoverticillatus</name>
    <dbReference type="NCBI Taxonomy" id="66425"/>
    <lineage>
        <taxon>Bacteria</taxon>
        <taxon>Bacillati</taxon>
        <taxon>Actinomycetota</taxon>
        <taxon>Actinomycetes</taxon>
        <taxon>Kitasatosporales</taxon>
        <taxon>Streptomycetaceae</taxon>
        <taxon>Streptomyces</taxon>
    </lineage>
</organism>